<keyword evidence="3" id="KW-0328">Glycosyltransferase</keyword>
<name>A0A1T4QJG2_9ACTN</name>
<dbReference type="PANTHER" id="PTHR47505:SF1">
    <property type="entry name" value="DNA UTILIZATION PROTEIN YHGH"/>
    <property type="match status" value="1"/>
</dbReference>
<dbReference type="InterPro" id="IPR029057">
    <property type="entry name" value="PRTase-like"/>
</dbReference>
<dbReference type="STRING" id="1122192.SAMN02745673_02269"/>
<evidence type="ECO:0000259" key="2">
    <source>
        <dbReference type="Pfam" id="PF00156"/>
    </source>
</evidence>
<dbReference type="CDD" id="cd06223">
    <property type="entry name" value="PRTases_typeI"/>
    <property type="match status" value="1"/>
</dbReference>
<evidence type="ECO:0000256" key="1">
    <source>
        <dbReference type="ARBA" id="ARBA00008007"/>
    </source>
</evidence>
<dbReference type="EMBL" id="FUWS01000005">
    <property type="protein sequence ID" value="SKA03855.1"/>
    <property type="molecule type" value="Genomic_DNA"/>
</dbReference>
<dbReference type="SUPFAM" id="SSF53271">
    <property type="entry name" value="PRTase-like"/>
    <property type="match status" value="1"/>
</dbReference>
<reference evidence="3 4" key="1">
    <citation type="submission" date="2017-02" db="EMBL/GenBank/DDBJ databases">
        <authorList>
            <person name="Peterson S.W."/>
        </authorList>
    </citation>
    <scope>NUCLEOTIDE SEQUENCE [LARGE SCALE GENOMIC DNA]</scope>
    <source>
        <strain evidence="3 4">DSM 45154</strain>
    </source>
</reference>
<protein>
    <submittedName>
        <fullName evidence="3">Predicted amidophosphoribosyltransferases</fullName>
    </submittedName>
</protein>
<gene>
    <name evidence="3" type="ORF">SAMN02745673_02269</name>
</gene>
<dbReference type="InterPro" id="IPR000836">
    <property type="entry name" value="PRTase_dom"/>
</dbReference>
<evidence type="ECO:0000313" key="3">
    <source>
        <dbReference type="EMBL" id="SKA03855.1"/>
    </source>
</evidence>
<evidence type="ECO:0000313" key="4">
    <source>
        <dbReference type="Proteomes" id="UP000190637"/>
    </source>
</evidence>
<dbReference type="PANTHER" id="PTHR47505">
    <property type="entry name" value="DNA UTILIZATION PROTEIN YHGH"/>
    <property type="match status" value="1"/>
</dbReference>
<dbReference type="Gene3D" id="3.40.50.2020">
    <property type="match status" value="1"/>
</dbReference>
<keyword evidence="4" id="KW-1185">Reference proteome</keyword>
<keyword evidence="3" id="KW-0808">Transferase</keyword>
<feature type="domain" description="Phosphoribosyltransferase" evidence="2">
    <location>
        <begin position="157"/>
        <end position="222"/>
    </location>
</feature>
<dbReference type="Pfam" id="PF00156">
    <property type="entry name" value="Pribosyltran"/>
    <property type="match status" value="1"/>
</dbReference>
<comment type="similarity">
    <text evidence="1">Belongs to the ComF/GntX family.</text>
</comment>
<sequence>MSFLPAGGLAALVDLVLPRRCAGCRVPGTRLCPSCSGVLRRPPRPCRPRPRCPLVWSCGFYSGPHRDLLLAFKNGGRRSLAGPLGDTLARAVAEAARGHGRVLLVPVPSRGSALRHRGYDPVRLLAGAAAAGTGRHPPRIRVVAGLHHVRRVADQVGLTATQRGANLAGALAVRPNAMPLLRGAPVLIVDDVLTTGATIAEAARALRAARCTVQGAVVLCERG</sequence>
<proteinExistence type="inferred from homology"/>
<organism evidence="3 4">
    <name type="scientific">Marinactinospora thermotolerans DSM 45154</name>
    <dbReference type="NCBI Taxonomy" id="1122192"/>
    <lineage>
        <taxon>Bacteria</taxon>
        <taxon>Bacillati</taxon>
        <taxon>Actinomycetota</taxon>
        <taxon>Actinomycetes</taxon>
        <taxon>Streptosporangiales</taxon>
        <taxon>Nocardiopsidaceae</taxon>
        <taxon>Marinactinospora</taxon>
    </lineage>
</organism>
<dbReference type="Proteomes" id="UP000190637">
    <property type="component" value="Unassembled WGS sequence"/>
</dbReference>
<accession>A0A1T4QJG2</accession>
<dbReference type="InterPro" id="IPR051910">
    <property type="entry name" value="ComF/GntX_DNA_util-trans"/>
</dbReference>
<dbReference type="AlphaFoldDB" id="A0A1T4QJG2"/>
<dbReference type="GO" id="GO:0016757">
    <property type="term" value="F:glycosyltransferase activity"/>
    <property type="evidence" value="ECO:0007669"/>
    <property type="project" value="UniProtKB-KW"/>
</dbReference>